<name>A0A158Q348_DRAME</name>
<dbReference type="PANTHER" id="PTHR11848:SF310">
    <property type="entry name" value="PROTEIN 60A-RELATED"/>
    <property type="match status" value="1"/>
</dbReference>
<dbReference type="PROSITE" id="PS51362">
    <property type="entry name" value="TGF_BETA_2"/>
    <property type="match status" value="1"/>
</dbReference>
<evidence type="ECO:0000256" key="7">
    <source>
        <dbReference type="ARBA" id="ARBA00023180"/>
    </source>
</evidence>
<dbReference type="EMBL" id="UYYG01001154">
    <property type="protein sequence ID" value="VDN56027.1"/>
    <property type="molecule type" value="Genomic_DNA"/>
</dbReference>
<feature type="domain" description="TGF-beta family profile" evidence="10">
    <location>
        <begin position="204"/>
        <end position="325"/>
    </location>
</feature>
<evidence type="ECO:0000256" key="3">
    <source>
        <dbReference type="ARBA" id="ARBA00022525"/>
    </source>
</evidence>
<evidence type="ECO:0000313" key="13">
    <source>
        <dbReference type="Proteomes" id="UP000274756"/>
    </source>
</evidence>
<dbReference type="SMART" id="SM00204">
    <property type="entry name" value="TGFB"/>
    <property type="match status" value="1"/>
</dbReference>
<comment type="similarity">
    <text evidence="2 8">Belongs to the TGF-beta family.</text>
</comment>
<dbReference type="Pfam" id="PF00019">
    <property type="entry name" value="TGF_beta"/>
    <property type="match status" value="1"/>
</dbReference>
<accession>A0A158Q348</accession>
<dbReference type="Proteomes" id="UP000274756">
    <property type="component" value="Unassembled WGS sequence"/>
</dbReference>
<dbReference type="GO" id="GO:0008083">
    <property type="term" value="F:growth factor activity"/>
    <property type="evidence" value="ECO:0007669"/>
    <property type="project" value="UniProtKB-KW"/>
</dbReference>
<evidence type="ECO:0000256" key="6">
    <source>
        <dbReference type="ARBA" id="ARBA00023157"/>
    </source>
</evidence>
<dbReference type="InterPro" id="IPR001839">
    <property type="entry name" value="TGF-b_C"/>
</dbReference>
<dbReference type="Gene3D" id="2.10.90.10">
    <property type="entry name" value="Cystine-knot cytokines"/>
    <property type="match status" value="1"/>
</dbReference>
<keyword evidence="5 8" id="KW-0339">Growth factor</keyword>
<evidence type="ECO:0000256" key="5">
    <source>
        <dbReference type="ARBA" id="ARBA00023030"/>
    </source>
</evidence>
<dbReference type="InterPro" id="IPR017948">
    <property type="entry name" value="TGFb_CS"/>
</dbReference>
<dbReference type="GO" id="GO:0005125">
    <property type="term" value="F:cytokine activity"/>
    <property type="evidence" value="ECO:0007669"/>
    <property type="project" value="TreeGrafter"/>
</dbReference>
<evidence type="ECO:0000256" key="8">
    <source>
        <dbReference type="RuleBase" id="RU000354"/>
    </source>
</evidence>
<keyword evidence="6" id="KW-1015">Disulfide bond</keyword>
<dbReference type="OrthoDB" id="5987191at2759"/>
<reference evidence="14" key="1">
    <citation type="submission" date="2016-04" db="UniProtKB">
        <authorList>
            <consortium name="WormBaseParasite"/>
        </authorList>
    </citation>
    <scope>IDENTIFICATION</scope>
</reference>
<dbReference type="InterPro" id="IPR015615">
    <property type="entry name" value="TGF-beta-rel"/>
</dbReference>
<keyword evidence="3" id="KW-0964">Secreted</keyword>
<protein>
    <submittedName>
        <fullName evidence="14">TGF_BETA_2 domain-containing protein</fullName>
    </submittedName>
</protein>
<evidence type="ECO:0000256" key="1">
    <source>
        <dbReference type="ARBA" id="ARBA00004613"/>
    </source>
</evidence>
<keyword evidence="13" id="KW-1185">Reference proteome</keyword>
<gene>
    <name evidence="11" type="ORF">DME_LOCUS6000</name>
</gene>
<reference evidence="11 13" key="2">
    <citation type="submission" date="2018-11" db="EMBL/GenBank/DDBJ databases">
        <authorList>
            <consortium name="Pathogen Informatics"/>
        </authorList>
    </citation>
    <scope>NUCLEOTIDE SEQUENCE [LARGE SCALE GENOMIC DNA]</scope>
</reference>
<keyword evidence="4" id="KW-0732">Signal</keyword>
<dbReference type="Proteomes" id="UP000038040">
    <property type="component" value="Unplaced"/>
</dbReference>
<dbReference type="PROSITE" id="PS00250">
    <property type="entry name" value="TGF_BETA_1"/>
    <property type="match status" value="1"/>
</dbReference>
<dbReference type="FunFam" id="2.10.90.10:FF:000001">
    <property type="entry name" value="Bone morphogenetic protein 4"/>
    <property type="match status" value="1"/>
</dbReference>
<dbReference type="Gene3D" id="2.60.120.970">
    <property type="match status" value="1"/>
</dbReference>
<keyword evidence="7" id="KW-0325">Glycoprotein</keyword>
<evidence type="ECO:0000259" key="10">
    <source>
        <dbReference type="PROSITE" id="PS51362"/>
    </source>
</evidence>
<evidence type="ECO:0000313" key="12">
    <source>
        <dbReference type="Proteomes" id="UP000038040"/>
    </source>
</evidence>
<evidence type="ECO:0000313" key="14">
    <source>
        <dbReference type="WBParaSite" id="DME_0000164001-mRNA-1"/>
    </source>
</evidence>
<organism evidence="12 14">
    <name type="scientific">Dracunculus medinensis</name>
    <name type="common">Guinea worm</name>
    <dbReference type="NCBI Taxonomy" id="318479"/>
    <lineage>
        <taxon>Eukaryota</taxon>
        <taxon>Metazoa</taxon>
        <taxon>Ecdysozoa</taxon>
        <taxon>Nematoda</taxon>
        <taxon>Chromadorea</taxon>
        <taxon>Rhabditida</taxon>
        <taxon>Spirurina</taxon>
        <taxon>Dracunculoidea</taxon>
        <taxon>Dracunculidae</taxon>
        <taxon>Dracunculus</taxon>
    </lineage>
</organism>
<dbReference type="STRING" id="318479.A0A158Q348"/>
<dbReference type="CDD" id="cd13761">
    <property type="entry name" value="TGF_beta_BMP5_like"/>
    <property type="match status" value="1"/>
</dbReference>
<evidence type="ECO:0000313" key="11">
    <source>
        <dbReference type="EMBL" id="VDN56027.1"/>
    </source>
</evidence>
<comment type="subcellular location">
    <subcellularLocation>
        <location evidence="1">Secreted</location>
    </subcellularLocation>
</comment>
<evidence type="ECO:0000256" key="4">
    <source>
        <dbReference type="ARBA" id="ARBA00022729"/>
    </source>
</evidence>
<feature type="region of interest" description="Disordered" evidence="9">
    <location>
        <begin position="195"/>
        <end position="218"/>
    </location>
</feature>
<dbReference type="SUPFAM" id="SSF57501">
    <property type="entry name" value="Cystine-knot cytokines"/>
    <property type="match status" value="1"/>
</dbReference>
<dbReference type="WBParaSite" id="DME_0000164001-mRNA-1">
    <property type="protein sequence ID" value="DME_0000164001-mRNA-1"/>
    <property type="gene ID" value="DME_0000164001"/>
</dbReference>
<sequence length="325" mass="37639">MSVSLYLCPRFGMKEVPKQEKPSLPIPKYIWDIYDQVKNENIEWVRHYYPQRIMESNEGLLYLRYNLSVSVQNLTDERIMHAYLKLKLNQGFTRRQVKVYEIDQRNTDVRRVINSKFIDANPKQNHQWVDLEVSAALVRKRPNKNMVEFAIELSDGKLSSTPSSSITSISAMPYSKTQAAALIVYVESKDAARKVRKKRRAGSKRRHQHRKHNHRLTGPEKNFCRRKELQVNFSELNWQDWILAPLSYSAYQCQGDCPIPLSNHFNATNHAIIQGLINSINPSLVPAPCCVPVEMQSLAILYVDVESKIVIKNYPDMEVMSCGCR</sequence>
<evidence type="ECO:0000256" key="2">
    <source>
        <dbReference type="ARBA" id="ARBA00006656"/>
    </source>
</evidence>
<dbReference type="AlphaFoldDB" id="A0A158Q348"/>
<dbReference type="PANTHER" id="PTHR11848">
    <property type="entry name" value="TGF-BETA FAMILY"/>
    <property type="match status" value="1"/>
</dbReference>
<dbReference type="GO" id="GO:0005615">
    <property type="term" value="C:extracellular space"/>
    <property type="evidence" value="ECO:0007669"/>
    <property type="project" value="TreeGrafter"/>
</dbReference>
<dbReference type="InterPro" id="IPR029034">
    <property type="entry name" value="Cystine-knot_cytokine"/>
</dbReference>
<evidence type="ECO:0000256" key="9">
    <source>
        <dbReference type="SAM" id="MobiDB-lite"/>
    </source>
</evidence>
<feature type="compositionally biased region" description="Basic residues" evidence="9">
    <location>
        <begin position="195"/>
        <end position="215"/>
    </location>
</feature>
<proteinExistence type="inferred from homology"/>